<dbReference type="PANTHER" id="PTHR35509">
    <property type="entry name" value="DOMAIN PROTEIN, PUTATIVE (DUF1995)-RELATED"/>
    <property type="match status" value="1"/>
</dbReference>
<sequence length="343" mass="36555">MGPAAAGSRKRQSPRAARPRRGCAPPPRAGPPGGGGANQFDVDSAAPPEQLGVELGPREDDALPDSLADAVADAAAATADAINRGNTRCQVEILLPEFWDPISGPIFPNKARILFLGGDQERFWRMTRRFVEALSAATGNGAVKAVYPDAGVAAMLSHQWQDRAFTIDSLNSRRPVQAGDELIIVACPDPPGAEDCLRTIAEQDEREGIPERPVVLFNQRLSGGDVGIGLNARRMRNNFLDRFTVTYSLRPVGDVGTVFRRYPGMWKVFVEEPELPGRYRMVAERPGRPAGEALDYIIDQALNPGGGPADGAAGGAAGGAGDFGAQLRQVATGMARFMRSLSN</sequence>
<dbReference type="Pfam" id="PF09353">
    <property type="entry name" value="DUF1995"/>
    <property type="match status" value="1"/>
</dbReference>
<dbReference type="AlphaFoldDB" id="A0A2V0PDW7"/>
<dbReference type="STRING" id="307507.A0A2V0PDW7"/>
<keyword evidence="4" id="KW-1185">Reference proteome</keyword>
<evidence type="ECO:0000256" key="1">
    <source>
        <dbReference type="SAM" id="MobiDB-lite"/>
    </source>
</evidence>
<proteinExistence type="predicted"/>
<feature type="region of interest" description="Disordered" evidence="1">
    <location>
        <begin position="1"/>
        <end position="63"/>
    </location>
</feature>
<dbReference type="InParanoid" id="A0A2V0PDW7"/>
<comment type="caution">
    <text evidence="3">The sequence shown here is derived from an EMBL/GenBank/DDBJ whole genome shotgun (WGS) entry which is preliminary data.</text>
</comment>
<accession>A0A2V0PDW7</accession>
<dbReference type="FunCoup" id="A0A2V0PDW7">
    <property type="interactions" value="636"/>
</dbReference>
<feature type="compositionally biased region" description="Basic residues" evidence="1">
    <location>
        <begin position="8"/>
        <end position="21"/>
    </location>
</feature>
<reference evidence="3 4" key="1">
    <citation type="journal article" date="2018" name="Sci. Rep.">
        <title>Raphidocelis subcapitata (=Pseudokirchneriella subcapitata) provides an insight into genome evolution and environmental adaptations in the Sphaeropleales.</title>
        <authorList>
            <person name="Suzuki S."/>
            <person name="Yamaguchi H."/>
            <person name="Nakajima N."/>
            <person name="Kawachi M."/>
        </authorList>
    </citation>
    <scope>NUCLEOTIDE SEQUENCE [LARGE SCALE GENOMIC DNA]</scope>
    <source>
        <strain evidence="3 4">NIES-35</strain>
    </source>
</reference>
<dbReference type="OrthoDB" id="5696at2759"/>
<organism evidence="3 4">
    <name type="scientific">Raphidocelis subcapitata</name>
    <dbReference type="NCBI Taxonomy" id="307507"/>
    <lineage>
        <taxon>Eukaryota</taxon>
        <taxon>Viridiplantae</taxon>
        <taxon>Chlorophyta</taxon>
        <taxon>core chlorophytes</taxon>
        <taxon>Chlorophyceae</taxon>
        <taxon>CS clade</taxon>
        <taxon>Sphaeropleales</taxon>
        <taxon>Selenastraceae</taxon>
        <taxon>Raphidocelis</taxon>
    </lineage>
</organism>
<evidence type="ECO:0000313" key="4">
    <source>
        <dbReference type="Proteomes" id="UP000247498"/>
    </source>
</evidence>
<feature type="domain" description="DUF1995" evidence="2">
    <location>
        <begin position="64"/>
        <end position="295"/>
    </location>
</feature>
<dbReference type="InterPro" id="IPR018962">
    <property type="entry name" value="DUF1995"/>
</dbReference>
<evidence type="ECO:0000313" key="3">
    <source>
        <dbReference type="EMBL" id="GBF95285.1"/>
    </source>
</evidence>
<evidence type="ECO:0000259" key="2">
    <source>
        <dbReference type="Pfam" id="PF09353"/>
    </source>
</evidence>
<gene>
    <name evidence="3" type="ORF">Rsub_08316</name>
</gene>
<protein>
    <recommendedName>
        <fullName evidence="2">DUF1995 domain-containing protein</fullName>
    </recommendedName>
</protein>
<dbReference type="EMBL" id="BDRX01000062">
    <property type="protein sequence ID" value="GBF95285.1"/>
    <property type="molecule type" value="Genomic_DNA"/>
</dbReference>
<dbReference type="InterPro" id="IPR053021">
    <property type="entry name" value="Chloroplast_ADK"/>
</dbReference>
<dbReference type="PANTHER" id="PTHR35509:SF1">
    <property type="entry name" value="DOMAIN PROTEIN, PUTATIVE (DUF1995)-RELATED"/>
    <property type="match status" value="1"/>
</dbReference>
<dbReference type="Proteomes" id="UP000247498">
    <property type="component" value="Unassembled WGS sequence"/>
</dbReference>
<name>A0A2V0PDW7_9CHLO</name>